<keyword evidence="9 11" id="KW-0472">Membrane</keyword>
<dbReference type="PROSITE" id="PS52016">
    <property type="entry name" value="TONB_DEPENDENT_REC_3"/>
    <property type="match status" value="1"/>
</dbReference>
<evidence type="ECO:0000256" key="12">
    <source>
        <dbReference type="RuleBase" id="RU003357"/>
    </source>
</evidence>
<keyword evidence="17" id="KW-1185">Reference proteome</keyword>
<dbReference type="PANTHER" id="PTHR32552:SF81">
    <property type="entry name" value="TONB-DEPENDENT OUTER MEMBRANE RECEPTOR"/>
    <property type="match status" value="1"/>
</dbReference>
<evidence type="ECO:0000256" key="6">
    <source>
        <dbReference type="ARBA" id="ARBA00023004"/>
    </source>
</evidence>
<keyword evidence="8 12" id="KW-0798">TonB box</keyword>
<evidence type="ECO:0000256" key="1">
    <source>
        <dbReference type="ARBA" id="ARBA00004571"/>
    </source>
</evidence>
<dbReference type="InterPro" id="IPR000531">
    <property type="entry name" value="Beta-barrel_TonB"/>
</dbReference>
<feature type="region of interest" description="Disordered" evidence="13">
    <location>
        <begin position="1"/>
        <end position="20"/>
    </location>
</feature>
<dbReference type="Proteomes" id="UP001222770">
    <property type="component" value="Unassembled WGS sequence"/>
</dbReference>
<feature type="compositionally biased region" description="Polar residues" evidence="13">
    <location>
        <begin position="8"/>
        <end position="18"/>
    </location>
</feature>
<evidence type="ECO:0000256" key="9">
    <source>
        <dbReference type="ARBA" id="ARBA00023136"/>
    </source>
</evidence>
<keyword evidence="4" id="KW-0410">Iron transport</keyword>
<sequence length="809" mass="86692">MTAFAQEAAQQSSDNSASPPEIVVTAQFREQKLQDTPIAITAVTGEMIEQRSASALADIANTAPSVVLRPASAAFGNSITASIRGFGQIDFNPAYEPGVGLYIDDVYYPRLTGANFDLMDVERVEVLRGPQGTLTGRNSEGGAIKFVSRKPTGNGGGYVSATYGIRNRINLRASADFTIAKDLFARVSGAFADQEGYVNVIDYGCAKPASGLPSTTGGTKCTKYKLGDVGYKAVRGILRYNPSDRVDVMISADYTKDNHNNGAEVLLYANNPNPNVQTVNGLPYDSRFICGRWCNYTSTGQEAGAFVAGLIPPLNGFPLAATTGQQSSDYEGWGVSGNIDLGLSDSFKLTSITAYRGWNSSFSIDNDLSPARVGFGNNQLTHWFWSQELRLNAKLGEMADATVGGYYSDEKTTYYTLQDIRYVAANIPGVGLLPIFPLQFIGNDPVRTKSKAVFGTVIVRPMEAMTITAGVRYTKDEKAYTFYRYNLDGTTINPFLDPIGAANGAGYDGPNGTALTGRTAKFSGDRVDYRISLDYRFSPEVLAFATVATGYKAGGVGPRPFNAAQARGFGPETLTSYEIGIKTDLLDRKVRLNLAGFYNDFKDAQLTLLSCPQFGGPGPCALPQNAGNAKVKGFEAELSARPVNGLQIDGSFSYVDWKWKCVNPAVVGQASGPCNSDPAIVGLLSKNPRGLIKTKWSFGIQYDAELGNAGSLTPRFDIAYQSGLAGGDVAPVPGSPSATFGQVPGFTLSNARLTWQNEAKDVSVALEVTNLFDKYYFVSKFDLTGAGAGAITGQVGRPREWAVTLKKKF</sequence>
<keyword evidence="16" id="KW-0675">Receptor</keyword>
<keyword evidence="2 11" id="KW-0813">Transport</keyword>
<proteinExistence type="inferred from homology"/>
<evidence type="ECO:0000256" key="8">
    <source>
        <dbReference type="ARBA" id="ARBA00023077"/>
    </source>
</evidence>
<evidence type="ECO:0000256" key="7">
    <source>
        <dbReference type="ARBA" id="ARBA00023065"/>
    </source>
</evidence>
<dbReference type="SUPFAM" id="SSF56935">
    <property type="entry name" value="Porins"/>
    <property type="match status" value="1"/>
</dbReference>
<dbReference type="EMBL" id="JAROCY010000004">
    <property type="protein sequence ID" value="MDF8332508.1"/>
    <property type="molecule type" value="Genomic_DNA"/>
</dbReference>
<evidence type="ECO:0000256" key="2">
    <source>
        <dbReference type="ARBA" id="ARBA00022448"/>
    </source>
</evidence>
<evidence type="ECO:0000313" key="16">
    <source>
        <dbReference type="EMBL" id="MDF8332508.1"/>
    </source>
</evidence>
<evidence type="ECO:0000256" key="5">
    <source>
        <dbReference type="ARBA" id="ARBA00022692"/>
    </source>
</evidence>
<keyword evidence="3 11" id="KW-1134">Transmembrane beta strand</keyword>
<keyword evidence="10 11" id="KW-0998">Cell outer membrane</keyword>
<dbReference type="InterPro" id="IPR012910">
    <property type="entry name" value="Plug_dom"/>
</dbReference>
<evidence type="ECO:0000313" key="17">
    <source>
        <dbReference type="Proteomes" id="UP001222770"/>
    </source>
</evidence>
<organism evidence="16 17">
    <name type="scientific">Novosphingobium cyanobacteriorum</name>
    <dbReference type="NCBI Taxonomy" id="3024215"/>
    <lineage>
        <taxon>Bacteria</taxon>
        <taxon>Pseudomonadati</taxon>
        <taxon>Pseudomonadota</taxon>
        <taxon>Alphaproteobacteria</taxon>
        <taxon>Sphingomonadales</taxon>
        <taxon>Sphingomonadaceae</taxon>
        <taxon>Novosphingobium</taxon>
    </lineage>
</organism>
<evidence type="ECO:0000259" key="15">
    <source>
        <dbReference type="Pfam" id="PF07715"/>
    </source>
</evidence>
<dbReference type="PANTHER" id="PTHR32552">
    <property type="entry name" value="FERRICHROME IRON RECEPTOR-RELATED"/>
    <property type="match status" value="1"/>
</dbReference>
<feature type="domain" description="TonB-dependent receptor-like beta-barrel" evidence="14">
    <location>
        <begin position="313"/>
        <end position="771"/>
    </location>
</feature>
<name>A0ABT6CGV6_9SPHN</name>
<dbReference type="Pfam" id="PF00593">
    <property type="entry name" value="TonB_dep_Rec_b-barrel"/>
    <property type="match status" value="1"/>
</dbReference>
<keyword evidence="7" id="KW-0406">Ion transport</keyword>
<dbReference type="InterPro" id="IPR039426">
    <property type="entry name" value="TonB-dep_rcpt-like"/>
</dbReference>
<evidence type="ECO:0000256" key="4">
    <source>
        <dbReference type="ARBA" id="ARBA00022496"/>
    </source>
</evidence>
<keyword evidence="6" id="KW-0408">Iron</keyword>
<gene>
    <name evidence="16" type="ORF">POM99_04780</name>
</gene>
<evidence type="ECO:0000256" key="10">
    <source>
        <dbReference type="ARBA" id="ARBA00023237"/>
    </source>
</evidence>
<reference evidence="16 17" key="1">
    <citation type="submission" date="2023-03" db="EMBL/GenBank/DDBJ databases">
        <title>Novosphingobium cyanobacteriorum sp. nov., isolated from a eutrophic reservoir during the Microcystis bloom period.</title>
        <authorList>
            <person name="Kang M."/>
            <person name="Le V."/>
            <person name="Ko S.-R."/>
            <person name="Lee S.-A."/>
            <person name="Ahn C.-Y."/>
        </authorList>
    </citation>
    <scope>NUCLEOTIDE SEQUENCE [LARGE SCALE GENOMIC DNA]</scope>
    <source>
        <strain evidence="16 17">HBC54</strain>
    </source>
</reference>
<dbReference type="Gene3D" id="2.40.170.20">
    <property type="entry name" value="TonB-dependent receptor, beta-barrel domain"/>
    <property type="match status" value="1"/>
</dbReference>
<evidence type="ECO:0000256" key="13">
    <source>
        <dbReference type="SAM" id="MobiDB-lite"/>
    </source>
</evidence>
<evidence type="ECO:0000259" key="14">
    <source>
        <dbReference type="Pfam" id="PF00593"/>
    </source>
</evidence>
<evidence type="ECO:0000256" key="11">
    <source>
        <dbReference type="PROSITE-ProRule" id="PRU01360"/>
    </source>
</evidence>
<evidence type="ECO:0000256" key="3">
    <source>
        <dbReference type="ARBA" id="ARBA00022452"/>
    </source>
</evidence>
<comment type="similarity">
    <text evidence="11 12">Belongs to the TonB-dependent receptor family.</text>
</comment>
<comment type="subcellular location">
    <subcellularLocation>
        <location evidence="1 11">Cell outer membrane</location>
        <topology evidence="1 11">Multi-pass membrane protein</topology>
    </subcellularLocation>
</comment>
<comment type="caution">
    <text evidence="16">The sequence shown here is derived from an EMBL/GenBank/DDBJ whole genome shotgun (WGS) entry which is preliminary data.</text>
</comment>
<dbReference type="InterPro" id="IPR036942">
    <property type="entry name" value="Beta-barrel_TonB_sf"/>
</dbReference>
<protein>
    <submittedName>
        <fullName evidence="16">TonB-dependent receptor</fullName>
    </submittedName>
</protein>
<dbReference type="Pfam" id="PF07715">
    <property type="entry name" value="Plug"/>
    <property type="match status" value="1"/>
</dbReference>
<accession>A0ABT6CGV6</accession>
<keyword evidence="5 11" id="KW-0812">Transmembrane</keyword>
<feature type="domain" description="TonB-dependent receptor plug" evidence="15">
    <location>
        <begin position="33"/>
        <end position="143"/>
    </location>
</feature>